<comment type="caution">
    <text evidence="2">The sequence shown here is derived from an EMBL/GenBank/DDBJ whole genome shotgun (WGS) entry which is preliminary data.</text>
</comment>
<gene>
    <name evidence="2" type="ORF">X797_002850</name>
</gene>
<name>A0A0A1V6H4_9HYPO</name>
<dbReference type="EMBL" id="JELW01000002">
    <property type="protein sequence ID" value="EXV05163.1"/>
    <property type="molecule type" value="Genomic_DNA"/>
</dbReference>
<dbReference type="Proteomes" id="UP000030151">
    <property type="component" value="Unassembled WGS sequence"/>
</dbReference>
<evidence type="ECO:0000256" key="1">
    <source>
        <dbReference type="SAM" id="MobiDB-lite"/>
    </source>
</evidence>
<accession>A0A0A1V6H4</accession>
<feature type="region of interest" description="Disordered" evidence="1">
    <location>
        <begin position="135"/>
        <end position="158"/>
    </location>
</feature>
<reference evidence="2 3" key="1">
    <citation type="submission" date="2014-02" db="EMBL/GenBank/DDBJ databases">
        <title>The genome sequence of the entomopathogenic fungus Metarhizium robertsii ARSEF 2575.</title>
        <authorList>
            <person name="Giuliano Garisto Donzelli B."/>
            <person name="Roe B.A."/>
            <person name="Macmil S.L."/>
            <person name="Krasnoff S.B."/>
            <person name="Gibson D.M."/>
        </authorList>
    </citation>
    <scope>NUCLEOTIDE SEQUENCE [LARGE SCALE GENOMIC DNA]</scope>
    <source>
        <strain evidence="2 3">ARSEF 2575</strain>
    </source>
</reference>
<dbReference type="AlphaFoldDB" id="A0A0A1V6H4"/>
<evidence type="ECO:0000313" key="3">
    <source>
        <dbReference type="Proteomes" id="UP000030151"/>
    </source>
</evidence>
<protein>
    <submittedName>
        <fullName evidence="2">Uncharacterized protein</fullName>
    </submittedName>
</protein>
<sequence>MSGPWSNNELGVLKKLLETMKHTQLIFVTFASLALAQELPGDADGKAMTQQEVSAKFQKWSMNCDTSATTVKGEWTTKVFCLSNPPKQGSIRKNNFASVCQKNGGCEKCYQARTHDQTYALIIGCDIPAQNNAWARPQETPKPQETKNLQKSQSTPQVSPQEVEKIICSQFQQPEDECHPVITQCIFEQKKKPDNLNAQKDYWKAVYACASKVLKLKGQ</sequence>
<dbReference type="HOGENOM" id="CLU_1261793_0_0_1"/>
<feature type="compositionally biased region" description="Polar residues" evidence="1">
    <location>
        <begin position="141"/>
        <end position="158"/>
    </location>
</feature>
<organism evidence="2 3">
    <name type="scientific">Metarhizium robertsii</name>
    <dbReference type="NCBI Taxonomy" id="568076"/>
    <lineage>
        <taxon>Eukaryota</taxon>
        <taxon>Fungi</taxon>
        <taxon>Dikarya</taxon>
        <taxon>Ascomycota</taxon>
        <taxon>Pezizomycotina</taxon>
        <taxon>Sordariomycetes</taxon>
        <taxon>Hypocreomycetidae</taxon>
        <taxon>Hypocreales</taxon>
        <taxon>Clavicipitaceae</taxon>
        <taxon>Metarhizium</taxon>
    </lineage>
</organism>
<evidence type="ECO:0000313" key="2">
    <source>
        <dbReference type="EMBL" id="EXV05163.1"/>
    </source>
</evidence>
<proteinExistence type="predicted"/>